<proteinExistence type="predicted"/>
<reference evidence="2" key="1">
    <citation type="thesis" date="2020" institute="ProQuest LLC" country="789 East Eisenhower Parkway, Ann Arbor, MI, USA">
        <title>Comparative Genomics and Chromosome Evolution.</title>
        <authorList>
            <person name="Mudd A.B."/>
        </authorList>
    </citation>
    <scope>NUCLEOTIDE SEQUENCE</scope>
    <source>
        <strain evidence="2">HN-11 Male</strain>
        <tissue evidence="2">Kidney and liver</tissue>
    </source>
</reference>
<gene>
    <name evidence="2" type="ORF">GDO78_020286</name>
</gene>
<dbReference type="Proteomes" id="UP000770717">
    <property type="component" value="Unassembled WGS sequence"/>
</dbReference>
<dbReference type="EMBL" id="WNTK01004830">
    <property type="protein sequence ID" value="KAG9464225.1"/>
    <property type="molecule type" value="Genomic_DNA"/>
</dbReference>
<name>A0A8J6BII7_ELECQ</name>
<accession>A0A8J6BII7</accession>
<keyword evidence="3" id="KW-1185">Reference proteome</keyword>
<keyword evidence="1" id="KW-0472">Membrane</keyword>
<protein>
    <submittedName>
        <fullName evidence="2">Uncharacterized protein</fullName>
    </submittedName>
</protein>
<evidence type="ECO:0000256" key="1">
    <source>
        <dbReference type="SAM" id="Phobius"/>
    </source>
</evidence>
<organism evidence="2 3">
    <name type="scientific">Eleutherodactylus coqui</name>
    <name type="common">Puerto Rican coqui</name>
    <dbReference type="NCBI Taxonomy" id="57060"/>
    <lineage>
        <taxon>Eukaryota</taxon>
        <taxon>Metazoa</taxon>
        <taxon>Chordata</taxon>
        <taxon>Craniata</taxon>
        <taxon>Vertebrata</taxon>
        <taxon>Euteleostomi</taxon>
        <taxon>Amphibia</taxon>
        <taxon>Batrachia</taxon>
        <taxon>Anura</taxon>
        <taxon>Neobatrachia</taxon>
        <taxon>Hyloidea</taxon>
        <taxon>Eleutherodactylidae</taxon>
        <taxon>Eleutherodactylinae</taxon>
        <taxon>Eleutherodactylus</taxon>
        <taxon>Eleutherodactylus</taxon>
    </lineage>
</organism>
<dbReference type="AlphaFoldDB" id="A0A8J6BII7"/>
<keyword evidence="1" id="KW-1133">Transmembrane helix</keyword>
<feature type="transmembrane region" description="Helical" evidence="1">
    <location>
        <begin position="12"/>
        <end position="32"/>
    </location>
</feature>
<evidence type="ECO:0000313" key="3">
    <source>
        <dbReference type="Proteomes" id="UP000770717"/>
    </source>
</evidence>
<keyword evidence="1" id="KW-0812">Transmembrane</keyword>
<evidence type="ECO:0000313" key="2">
    <source>
        <dbReference type="EMBL" id="KAG9464225.1"/>
    </source>
</evidence>
<comment type="caution">
    <text evidence="2">The sequence shown here is derived from an EMBL/GenBank/DDBJ whole genome shotgun (WGS) entry which is preliminary data.</text>
</comment>
<sequence length="70" mass="7893">MHALSLSPQYNFINTSVMYIWSVLSASITALALPVTPLHCGTRLHMDISPQSYMYCIITQTVTDTLYVIR</sequence>